<dbReference type="Gene3D" id="2.60.130.10">
    <property type="entry name" value="Aromatic compound dioxygenase"/>
    <property type="match status" value="1"/>
</dbReference>
<comment type="similarity">
    <text evidence="1">Belongs to the intradiol ring-cleavage dioxygenase family.</text>
</comment>
<proteinExistence type="inferred from homology"/>
<reference evidence="7" key="1">
    <citation type="submission" date="2022-11" db="UniProtKB">
        <authorList>
            <consortium name="WormBaseParasite"/>
        </authorList>
    </citation>
    <scope>IDENTIFICATION</scope>
</reference>
<dbReference type="InterPro" id="IPR015889">
    <property type="entry name" value="Intradiol_dOase_core"/>
</dbReference>
<organism evidence="6 7">
    <name type="scientific">Plectus sambesii</name>
    <dbReference type="NCBI Taxonomy" id="2011161"/>
    <lineage>
        <taxon>Eukaryota</taxon>
        <taxon>Metazoa</taxon>
        <taxon>Ecdysozoa</taxon>
        <taxon>Nematoda</taxon>
        <taxon>Chromadorea</taxon>
        <taxon>Plectida</taxon>
        <taxon>Plectina</taxon>
        <taxon>Plectoidea</taxon>
        <taxon>Plectidae</taxon>
        <taxon>Plectus</taxon>
    </lineage>
</organism>
<accession>A0A914VYV8</accession>
<evidence type="ECO:0000259" key="5">
    <source>
        <dbReference type="Pfam" id="PF00775"/>
    </source>
</evidence>
<evidence type="ECO:0000256" key="1">
    <source>
        <dbReference type="ARBA" id="ARBA00007825"/>
    </source>
</evidence>
<dbReference type="SUPFAM" id="SSF49482">
    <property type="entry name" value="Aromatic compound dioxygenase"/>
    <property type="match status" value="1"/>
</dbReference>
<protein>
    <submittedName>
        <fullName evidence="7">Intradiol ring-cleavage dioxygenases domain-containing protein</fullName>
    </submittedName>
</protein>
<dbReference type="Proteomes" id="UP000887566">
    <property type="component" value="Unplaced"/>
</dbReference>
<evidence type="ECO:0000313" key="6">
    <source>
        <dbReference type="Proteomes" id="UP000887566"/>
    </source>
</evidence>
<evidence type="ECO:0000256" key="4">
    <source>
        <dbReference type="SAM" id="SignalP"/>
    </source>
</evidence>
<dbReference type="InterPro" id="IPR000627">
    <property type="entry name" value="Intradiol_dOase_C"/>
</dbReference>
<keyword evidence="2" id="KW-0223">Dioxygenase</keyword>
<evidence type="ECO:0000313" key="7">
    <source>
        <dbReference type="WBParaSite" id="PSAMB.scaffold2794size21253.g19183.t1"/>
    </source>
</evidence>
<keyword evidence="3" id="KW-0560">Oxidoreductase</keyword>
<evidence type="ECO:0000256" key="2">
    <source>
        <dbReference type="ARBA" id="ARBA00022964"/>
    </source>
</evidence>
<dbReference type="GO" id="GO:0008199">
    <property type="term" value="F:ferric iron binding"/>
    <property type="evidence" value="ECO:0007669"/>
    <property type="project" value="InterPro"/>
</dbReference>
<dbReference type="AlphaFoldDB" id="A0A914VYV8"/>
<dbReference type="InterPro" id="IPR050770">
    <property type="entry name" value="Intradiol_RC_Dioxygenase"/>
</dbReference>
<dbReference type="GO" id="GO:0016702">
    <property type="term" value="F:oxidoreductase activity, acting on single donors with incorporation of molecular oxygen, incorporation of two atoms of oxygen"/>
    <property type="evidence" value="ECO:0007669"/>
    <property type="project" value="InterPro"/>
</dbReference>
<dbReference type="PANTHER" id="PTHR33711">
    <property type="entry name" value="DIOXYGENASE, PUTATIVE (AFU_ORTHOLOGUE AFUA_2G02910)-RELATED"/>
    <property type="match status" value="1"/>
</dbReference>
<name>A0A914VYV8_9BILA</name>
<keyword evidence="4" id="KW-0732">Signal</keyword>
<feature type="chain" id="PRO_5036700415" evidence="4">
    <location>
        <begin position="20"/>
        <end position="228"/>
    </location>
</feature>
<evidence type="ECO:0000256" key="3">
    <source>
        <dbReference type="ARBA" id="ARBA00023002"/>
    </source>
</evidence>
<keyword evidence="6" id="KW-1185">Reference proteome</keyword>
<dbReference type="WBParaSite" id="PSAMB.scaffold2794size21253.g19183.t1">
    <property type="protein sequence ID" value="PSAMB.scaffold2794size21253.g19183.t1"/>
    <property type="gene ID" value="PSAMB.scaffold2794size21253.g19183"/>
</dbReference>
<feature type="domain" description="Intradiol ring-cleavage dioxygenases" evidence="5">
    <location>
        <begin position="44"/>
        <end position="213"/>
    </location>
</feature>
<dbReference type="Pfam" id="PF00775">
    <property type="entry name" value="Dioxygenase_C"/>
    <property type="match status" value="1"/>
</dbReference>
<dbReference type="PANTHER" id="PTHR33711:SF10">
    <property type="entry name" value="INTRADIOL RING-CLEAVAGE DIOXYGENASES DOMAIN-CONTAINING PROTEIN"/>
    <property type="match status" value="1"/>
</dbReference>
<feature type="signal peptide" evidence="4">
    <location>
        <begin position="1"/>
        <end position="19"/>
    </location>
</feature>
<sequence length="228" mass="25539">MPSRAFSFYLCLHVAFVTSQLLPPFPRILGGAPKCRPTAPATLGPYYIAGAPPSKETICKGANENHQRLIVTGRILDATDCRTPLASIIEVWHADMNGAYSHFQYNDSYDCRATIETRSDGQYFLKTKFPGRYRINEKVVNSYRPAHVHFKITPLNPKYGVLITQLYFENDMFLYPHDSCDATVCTSNDTALIVSLTNFRDVKTFEGKWDVYIKPGGNGFIDSGKGGH</sequence>